<evidence type="ECO:0000313" key="6">
    <source>
        <dbReference type="Proteomes" id="UP000095200"/>
    </source>
</evidence>
<keyword evidence="4" id="KW-1133">Transmembrane helix</keyword>
<keyword evidence="2" id="KW-0813">Transport</keyword>
<name>A0A194AIC5_9BACT</name>
<evidence type="ECO:0000256" key="3">
    <source>
        <dbReference type="ARBA" id="ARBA00022729"/>
    </source>
</evidence>
<dbReference type="GO" id="GO:0030288">
    <property type="term" value="C:outer membrane-bounded periplasmic space"/>
    <property type="evidence" value="ECO:0007669"/>
    <property type="project" value="InterPro"/>
</dbReference>
<dbReference type="AlphaFoldDB" id="A0A194AIC5"/>
<dbReference type="CDD" id="cd13603">
    <property type="entry name" value="PBP2_TRAP_Siap_TeaA_like"/>
    <property type="match status" value="1"/>
</dbReference>
<dbReference type="STRING" id="1592317.DPF_1219"/>
<evidence type="ECO:0000256" key="4">
    <source>
        <dbReference type="SAM" id="Phobius"/>
    </source>
</evidence>
<keyword evidence="6" id="KW-1185">Reference proteome</keyword>
<dbReference type="PANTHER" id="PTHR33376:SF7">
    <property type="entry name" value="C4-DICARBOXYLATE-BINDING PROTEIN DCTB"/>
    <property type="match status" value="1"/>
</dbReference>
<dbReference type="OrthoDB" id="8690069at2"/>
<dbReference type="InterPro" id="IPR018389">
    <property type="entry name" value="DctP_fam"/>
</dbReference>
<comment type="caution">
    <text evidence="5">The sequence shown here is derived from an EMBL/GenBank/DDBJ whole genome shotgun (WGS) entry which is preliminary data.</text>
</comment>
<keyword evidence="4" id="KW-0472">Membrane</keyword>
<organism evidence="5 6">
    <name type="scientific">Desulfoplanes formicivorans</name>
    <dbReference type="NCBI Taxonomy" id="1592317"/>
    <lineage>
        <taxon>Bacteria</taxon>
        <taxon>Pseudomonadati</taxon>
        <taxon>Thermodesulfobacteriota</taxon>
        <taxon>Desulfovibrionia</taxon>
        <taxon>Desulfovibrionales</taxon>
        <taxon>Desulfoplanaceae</taxon>
        <taxon>Desulfoplanes</taxon>
    </lineage>
</organism>
<evidence type="ECO:0000256" key="2">
    <source>
        <dbReference type="ARBA" id="ARBA00022448"/>
    </source>
</evidence>
<dbReference type="Pfam" id="PF03480">
    <property type="entry name" value="DctP"/>
    <property type="match status" value="1"/>
</dbReference>
<dbReference type="PIRSF" id="PIRSF006470">
    <property type="entry name" value="DctB"/>
    <property type="match status" value="1"/>
</dbReference>
<sequence length="365" mass="40503">MIDRKTWLYGALLLGWAVIVLGFHAYAGKSRTEVVKIRLAHPMAPGNNVTLGYEKFAELVKEKSKGKIVVEVYGSCMLGSDRVGMESAQSGSLEMASSSSPNMANFSNDFMIFDLPYVTDIKYQKNLYDALDNGPLGKYFDNLAEKINLRPVMFSEYGYRNFVTTGRPISTVDTVEGLKVRVTSSPVEIATAEALGMSPTPVAWGETYTAMQQGTVDGEGNTFSLLCDAKHNEVIKSAIDSRHNYSMHMLMVNNEFWNKLDARQQRIISEAAHEALVYQRGITKTLEEVATKKFQDQGIAVHFLTPEELQAFKDKTRSVWDKYRSSIPQELFDMVAATQTDDYVAVGDADSGTNKGLYNAVATSL</sequence>
<dbReference type="Gene3D" id="3.40.190.170">
    <property type="entry name" value="Bacterial extracellular solute-binding protein, family 7"/>
    <property type="match status" value="1"/>
</dbReference>
<comment type="similarity">
    <text evidence="1">Belongs to the bacterial solute-binding protein 7 family.</text>
</comment>
<dbReference type="NCBIfam" id="TIGR00787">
    <property type="entry name" value="dctP"/>
    <property type="match status" value="1"/>
</dbReference>
<dbReference type="EMBL" id="BDFE01000015">
    <property type="protein sequence ID" value="GAU08509.1"/>
    <property type="molecule type" value="Genomic_DNA"/>
</dbReference>
<protein>
    <submittedName>
        <fullName evidence="5">C4-dicarboxylate ABC transporter</fullName>
    </submittedName>
</protein>
<dbReference type="InterPro" id="IPR004682">
    <property type="entry name" value="TRAP_DctP"/>
</dbReference>
<keyword evidence="4" id="KW-0812">Transmembrane</keyword>
<proteinExistence type="inferred from homology"/>
<dbReference type="PANTHER" id="PTHR33376">
    <property type="match status" value="1"/>
</dbReference>
<accession>A0A194AIC5</accession>
<feature type="transmembrane region" description="Helical" evidence="4">
    <location>
        <begin position="7"/>
        <end position="27"/>
    </location>
</feature>
<reference evidence="6" key="1">
    <citation type="submission" date="2016-06" db="EMBL/GenBank/DDBJ databases">
        <title>Draft genome sequence of Desulfoplanes formicivorans strain Pf12B.</title>
        <authorList>
            <person name="Watanabe M."/>
            <person name="Kojima H."/>
            <person name="Fukui M."/>
        </authorList>
    </citation>
    <scope>NUCLEOTIDE SEQUENCE [LARGE SCALE GENOMIC DNA]</scope>
    <source>
        <strain evidence="6">Pf12B</strain>
    </source>
</reference>
<dbReference type="RefSeq" id="WP_083254507.1">
    <property type="nucleotide sequence ID" value="NZ_BDFE01000015.1"/>
</dbReference>
<evidence type="ECO:0000256" key="1">
    <source>
        <dbReference type="ARBA" id="ARBA00009023"/>
    </source>
</evidence>
<dbReference type="NCBIfam" id="NF037995">
    <property type="entry name" value="TRAP_S1"/>
    <property type="match status" value="1"/>
</dbReference>
<keyword evidence="3" id="KW-0732">Signal</keyword>
<gene>
    <name evidence="5" type="ORF">DPF_1219</name>
</gene>
<evidence type="ECO:0000313" key="5">
    <source>
        <dbReference type="EMBL" id="GAU08509.1"/>
    </source>
</evidence>
<dbReference type="GO" id="GO:0055085">
    <property type="term" value="P:transmembrane transport"/>
    <property type="evidence" value="ECO:0007669"/>
    <property type="project" value="InterPro"/>
</dbReference>
<dbReference type="InterPro" id="IPR038404">
    <property type="entry name" value="TRAP_DctP_sf"/>
</dbReference>
<dbReference type="Proteomes" id="UP000095200">
    <property type="component" value="Unassembled WGS sequence"/>
</dbReference>